<dbReference type="Proteomes" id="UP001374535">
    <property type="component" value="Chromosome 2"/>
</dbReference>
<keyword evidence="1" id="KW-1133">Transmembrane helix</keyword>
<name>A0AAQ3S8J9_VIGMU</name>
<evidence type="ECO:0000256" key="1">
    <source>
        <dbReference type="SAM" id="Phobius"/>
    </source>
</evidence>
<organism evidence="2 3">
    <name type="scientific">Vigna mungo</name>
    <name type="common">Black gram</name>
    <name type="synonym">Phaseolus mungo</name>
    <dbReference type="NCBI Taxonomy" id="3915"/>
    <lineage>
        <taxon>Eukaryota</taxon>
        <taxon>Viridiplantae</taxon>
        <taxon>Streptophyta</taxon>
        <taxon>Embryophyta</taxon>
        <taxon>Tracheophyta</taxon>
        <taxon>Spermatophyta</taxon>
        <taxon>Magnoliopsida</taxon>
        <taxon>eudicotyledons</taxon>
        <taxon>Gunneridae</taxon>
        <taxon>Pentapetalae</taxon>
        <taxon>rosids</taxon>
        <taxon>fabids</taxon>
        <taxon>Fabales</taxon>
        <taxon>Fabaceae</taxon>
        <taxon>Papilionoideae</taxon>
        <taxon>50 kb inversion clade</taxon>
        <taxon>NPAAA clade</taxon>
        <taxon>indigoferoid/millettioid clade</taxon>
        <taxon>Phaseoleae</taxon>
        <taxon>Vigna</taxon>
    </lineage>
</organism>
<dbReference type="AlphaFoldDB" id="A0AAQ3S8J9"/>
<feature type="transmembrane region" description="Helical" evidence="1">
    <location>
        <begin position="41"/>
        <end position="61"/>
    </location>
</feature>
<keyword evidence="1" id="KW-0472">Membrane</keyword>
<keyword evidence="3" id="KW-1185">Reference proteome</keyword>
<keyword evidence="1" id="KW-0812">Transmembrane</keyword>
<evidence type="ECO:0000313" key="2">
    <source>
        <dbReference type="EMBL" id="WVZ19681.1"/>
    </source>
</evidence>
<proteinExistence type="predicted"/>
<reference evidence="2 3" key="1">
    <citation type="journal article" date="2023" name="Life. Sci Alliance">
        <title>Evolutionary insights into 3D genome organization and epigenetic landscape of Vigna mungo.</title>
        <authorList>
            <person name="Junaid A."/>
            <person name="Singh B."/>
            <person name="Bhatia S."/>
        </authorList>
    </citation>
    <scope>NUCLEOTIDE SEQUENCE [LARGE SCALE GENOMIC DNA]</scope>
    <source>
        <strain evidence="2">Urdbean</strain>
    </source>
</reference>
<sequence>MTQTTLDFSPTFLRHHTTPTIIMLFSFPLSLTLLHHHHHHYLLKATTTYSFFTNIIIIIIFHPPPLAFHDHLLLHHIQEPFLHTIQGEKTVFLHIMLLSNPSYFNV</sequence>
<accession>A0AAQ3S8J9</accession>
<protein>
    <submittedName>
        <fullName evidence="2">Uncharacterized protein</fullName>
    </submittedName>
</protein>
<gene>
    <name evidence="2" type="ORF">V8G54_007003</name>
</gene>
<evidence type="ECO:0000313" key="3">
    <source>
        <dbReference type="Proteomes" id="UP001374535"/>
    </source>
</evidence>
<dbReference type="EMBL" id="CP144699">
    <property type="protein sequence ID" value="WVZ19681.1"/>
    <property type="molecule type" value="Genomic_DNA"/>
</dbReference>
<feature type="transmembrane region" description="Helical" evidence="1">
    <location>
        <begin position="16"/>
        <end position="34"/>
    </location>
</feature>